<dbReference type="EMBL" id="QGKX02001290">
    <property type="protein sequence ID" value="KAF3541360.1"/>
    <property type="molecule type" value="Genomic_DNA"/>
</dbReference>
<protein>
    <submittedName>
        <fullName evidence="1">Uncharacterized protein</fullName>
    </submittedName>
</protein>
<accession>A0A8S9QJF6</accession>
<evidence type="ECO:0000313" key="2">
    <source>
        <dbReference type="Proteomes" id="UP000712600"/>
    </source>
</evidence>
<name>A0A8S9QJF6_BRACR</name>
<dbReference type="AlphaFoldDB" id="A0A8S9QJF6"/>
<organism evidence="1 2">
    <name type="scientific">Brassica cretica</name>
    <name type="common">Mustard</name>
    <dbReference type="NCBI Taxonomy" id="69181"/>
    <lineage>
        <taxon>Eukaryota</taxon>
        <taxon>Viridiplantae</taxon>
        <taxon>Streptophyta</taxon>
        <taxon>Embryophyta</taxon>
        <taxon>Tracheophyta</taxon>
        <taxon>Spermatophyta</taxon>
        <taxon>Magnoliopsida</taxon>
        <taxon>eudicotyledons</taxon>
        <taxon>Gunneridae</taxon>
        <taxon>Pentapetalae</taxon>
        <taxon>rosids</taxon>
        <taxon>malvids</taxon>
        <taxon>Brassicales</taxon>
        <taxon>Brassicaceae</taxon>
        <taxon>Brassiceae</taxon>
        <taxon>Brassica</taxon>
    </lineage>
</organism>
<dbReference type="Proteomes" id="UP000712600">
    <property type="component" value="Unassembled WGS sequence"/>
</dbReference>
<gene>
    <name evidence="1" type="ORF">F2Q69_00020055</name>
</gene>
<evidence type="ECO:0000313" key="1">
    <source>
        <dbReference type="EMBL" id="KAF3541360.1"/>
    </source>
</evidence>
<comment type="caution">
    <text evidence="1">The sequence shown here is derived from an EMBL/GenBank/DDBJ whole genome shotgun (WGS) entry which is preliminary data.</text>
</comment>
<reference evidence="1" key="1">
    <citation type="submission" date="2019-12" db="EMBL/GenBank/DDBJ databases">
        <title>Genome sequencing and annotation of Brassica cretica.</title>
        <authorList>
            <person name="Studholme D.J."/>
            <person name="Sarris P."/>
        </authorList>
    </citation>
    <scope>NUCLEOTIDE SEQUENCE</scope>
    <source>
        <strain evidence="1">PFS-109/04</strain>
        <tissue evidence="1">Leaf</tissue>
    </source>
</reference>
<proteinExistence type="predicted"/>
<sequence length="104" mass="11535">MGIASKGRRIVLGNLDEDARFQHRRSVLAHGRCELCAGRPRPWARVTRVETVVALGRGGRSLLTIETSSRLILFSTFLGIDSVVTGFDPNTKCDNLCSEQMRFS</sequence>